<reference evidence="3 4" key="1">
    <citation type="submission" date="2018-10" db="EMBL/GenBank/DDBJ databases">
        <title>Histidinibacterium lentulum gen. nov., sp. nov., a marine bacterium from the culture broth of Picochlorum sp. 122.</title>
        <authorList>
            <person name="Wang G."/>
        </authorList>
    </citation>
    <scope>NUCLEOTIDE SEQUENCE [LARGE SCALE GENOMIC DNA]</scope>
    <source>
        <strain evidence="3 4">B17</strain>
    </source>
</reference>
<accession>A0A3N2QYX5</accession>
<feature type="region of interest" description="Disordered" evidence="1">
    <location>
        <begin position="85"/>
        <end position="104"/>
    </location>
</feature>
<proteinExistence type="predicted"/>
<evidence type="ECO:0000256" key="2">
    <source>
        <dbReference type="SAM" id="Phobius"/>
    </source>
</evidence>
<keyword evidence="4" id="KW-1185">Reference proteome</keyword>
<comment type="caution">
    <text evidence="3">The sequence shown here is derived from an EMBL/GenBank/DDBJ whole genome shotgun (WGS) entry which is preliminary data.</text>
</comment>
<keyword evidence="2" id="KW-0812">Transmembrane</keyword>
<dbReference type="RefSeq" id="WP_123642836.1">
    <property type="nucleotide sequence ID" value="NZ_ML119086.1"/>
</dbReference>
<name>A0A3N2QYX5_9RHOB</name>
<evidence type="ECO:0000313" key="4">
    <source>
        <dbReference type="Proteomes" id="UP000268016"/>
    </source>
</evidence>
<keyword evidence="2" id="KW-1133">Transmembrane helix</keyword>
<feature type="transmembrane region" description="Helical" evidence="2">
    <location>
        <begin position="53"/>
        <end position="79"/>
    </location>
</feature>
<organism evidence="3 4">
    <name type="scientific">Histidinibacterium lentulum</name>
    <dbReference type="NCBI Taxonomy" id="2480588"/>
    <lineage>
        <taxon>Bacteria</taxon>
        <taxon>Pseudomonadati</taxon>
        <taxon>Pseudomonadota</taxon>
        <taxon>Alphaproteobacteria</taxon>
        <taxon>Rhodobacterales</taxon>
        <taxon>Paracoccaceae</taxon>
        <taxon>Histidinibacterium</taxon>
    </lineage>
</organism>
<dbReference type="Proteomes" id="UP000268016">
    <property type="component" value="Unassembled WGS sequence"/>
</dbReference>
<dbReference type="EMBL" id="RDRB01000006">
    <property type="protein sequence ID" value="ROU00286.1"/>
    <property type="molecule type" value="Genomic_DNA"/>
</dbReference>
<gene>
    <name evidence="3" type="ORF">EAT49_13625</name>
</gene>
<keyword evidence="2" id="KW-0472">Membrane</keyword>
<evidence type="ECO:0000256" key="1">
    <source>
        <dbReference type="SAM" id="MobiDB-lite"/>
    </source>
</evidence>
<protein>
    <submittedName>
        <fullName evidence="3">Uncharacterized protein</fullName>
    </submittedName>
</protein>
<evidence type="ECO:0000313" key="3">
    <source>
        <dbReference type="EMBL" id="ROU00286.1"/>
    </source>
</evidence>
<sequence>MTGILLPLAALFGGAALALVPVRLALGLVGFAALALAAPPALGAAGVGGALAWAVYALAVLLFVLAPGWALGAALLLLWRERAMKSPPGHGSTGPRETAGEART</sequence>
<dbReference type="AlphaFoldDB" id="A0A3N2QYX5"/>